<dbReference type="SMART" id="SM00954">
    <property type="entry name" value="RelA_SpoT"/>
    <property type="match status" value="1"/>
</dbReference>
<dbReference type="InterPro" id="IPR052366">
    <property type="entry name" value="GTP_Pyrophosphokinase"/>
</dbReference>
<organism evidence="2 3">
    <name type="scientific">Pelomonas caseinilytica</name>
    <dbReference type="NCBI Taxonomy" id="2906763"/>
    <lineage>
        <taxon>Bacteria</taxon>
        <taxon>Pseudomonadati</taxon>
        <taxon>Pseudomonadota</taxon>
        <taxon>Betaproteobacteria</taxon>
        <taxon>Burkholderiales</taxon>
        <taxon>Sphaerotilaceae</taxon>
        <taxon>Roseateles</taxon>
    </lineage>
</organism>
<dbReference type="CDD" id="cd05399">
    <property type="entry name" value="NT_Rel-Spo_like"/>
    <property type="match status" value="1"/>
</dbReference>
<evidence type="ECO:0000313" key="2">
    <source>
        <dbReference type="EMBL" id="MCE4537476.1"/>
    </source>
</evidence>
<dbReference type="InterPro" id="IPR007685">
    <property type="entry name" value="RelA_SpoT"/>
</dbReference>
<dbReference type="EMBL" id="JAJTWT010000003">
    <property type="protein sequence ID" value="MCE4537476.1"/>
    <property type="molecule type" value="Genomic_DNA"/>
</dbReference>
<dbReference type="Proteomes" id="UP001201463">
    <property type="component" value="Unassembled WGS sequence"/>
</dbReference>
<dbReference type="SUPFAM" id="SSF81301">
    <property type="entry name" value="Nucleotidyltransferase"/>
    <property type="match status" value="1"/>
</dbReference>
<reference evidence="2 3" key="1">
    <citation type="submission" date="2021-12" db="EMBL/GenBank/DDBJ databases">
        <title>Genome seq of p7.</title>
        <authorList>
            <person name="Seo T."/>
        </authorList>
    </citation>
    <scope>NUCLEOTIDE SEQUENCE [LARGE SCALE GENOMIC DNA]</scope>
    <source>
        <strain evidence="2 3">P7</strain>
    </source>
</reference>
<name>A0ABS8X9F3_9BURK</name>
<dbReference type="Pfam" id="PF04607">
    <property type="entry name" value="RelA_SpoT"/>
    <property type="match status" value="1"/>
</dbReference>
<evidence type="ECO:0000259" key="1">
    <source>
        <dbReference type="SMART" id="SM00954"/>
    </source>
</evidence>
<feature type="domain" description="RelA/SpoT" evidence="1">
    <location>
        <begin position="55"/>
        <end position="162"/>
    </location>
</feature>
<gene>
    <name evidence="2" type="ORF">LXT12_09470</name>
</gene>
<protein>
    <recommendedName>
        <fullName evidence="1">RelA/SpoT domain-containing protein</fullName>
    </recommendedName>
</protein>
<dbReference type="PANTHER" id="PTHR47837">
    <property type="entry name" value="GTP PYROPHOSPHOKINASE YJBM"/>
    <property type="match status" value="1"/>
</dbReference>
<accession>A0ABS8X9F3</accession>
<dbReference type="InterPro" id="IPR043519">
    <property type="entry name" value="NT_sf"/>
</dbReference>
<dbReference type="RefSeq" id="WP_233391413.1">
    <property type="nucleotide sequence ID" value="NZ_JAJTWT010000003.1"/>
</dbReference>
<sequence>MAWSASQIDRLGDRLRNAVTEADLLLLDDYRNSFAEASSHVLTVLRRDFQLEPTARPAKSTRAILAKLDREGTRLSTMQDVAGCRVVVQDRRLQWAHARALMDCFPEHRLIDRLARPSHGYRALHLVVKLDGRWVEIQLRTELQHLWAQLCEQMADRLGADIKYGGGSPKLRQLLDGLSGAVDVIERREEDPSAIDAQNTSLAPQLSSSLIALNRQGLRSLLESLGPSIDLVLKNE</sequence>
<dbReference type="PANTHER" id="PTHR47837:SF1">
    <property type="entry name" value="GTP PYROPHOSPHOKINASE YJBM"/>
    <property type="match status" value="1"/>
</dbReference>
<proteinExistence type="predicted"/>
<dbReference type="Gene3D" id="3.30.460.10">
    <property type="entry name" value="Beta Polymerase, domain 2"/>
    <property type="match status" value="1"/>
</dbReference>
<comment type="caution">
    <text evidence="2">The sequence shown here is derived from an EMBL/GenBank/DDBJ whole genome shotgun (WGS) entry which is preliminary data.</text>
</comment>
<keyword evidence="3" id="KW-1185">Reference proteome</keyword>
<evidence type="ECO:0000313" key="3">
    <source>
        <dbReference type="Proteomes" id="UP001201463"/>
    </source>
</evidence>